<dbReference type="AlphaFoldDB" id="A0A919Y464"/>
<reference evidence="2" key="1">
    <citation type="submission" date="2021-03" db="EMBL/GenBank/DDBJ databases">
        <title>Antimicrobial resistance genes in bacteria isolated from Japanese honey, and their potential for conferring macrolide and lincosamide resistance in the American foulbrood pathogen Paenibacillus larvae.</title>
        <authorList>
            <person name="Okamoto M."/>
            <person name="Kumagai M."/>
            <person name="Kanamori H."/>
            <person name="Takamatsu D."/>
        </authorList>
    </citation>
    <scope>NUCLEOTIDE SEQUENCE</scope>
    <source>
        <strain evidence="2">J41TS4</strain>
    </source>
</reference>
<sequence length="71" mass="8180">MGFSPIYVYILQLELTVREVYVGIVVFPTIIPQLLSYNQPTPARIRLFRSVLNIREPESSMGLYSLLNPDH</sequence>
<protein>
    <submittedName>
        <fullName evidence="2">Uncharacterized protein</fullName>
    </submittedName>
</protein>
<evidence type="ECO:0000256" key="1">
    <source>
        <dbReference type="SAM" id="Phobius"/>
    </source>
</evidence>
<name>A0A919Y464_9BACL</name>
<keyword evidence="1" id="KW-0812">Transmembrane</keyword>
<evidence type="ECO:0000313" key="2">
    <source>
        <dbReference type="EMBL" id="GIO42033.1"/>
    </source>
</evidence>
<gene>
    <name evidence="2" type="ORF">J41TS4_17910</name>
</gene>
<evidence type="ECO:0000313" key="3">
    <source>
        <dbReference type="Proteomes" id="UP000678895"/>
    </source>
</evidence>
<dbReference type="Proteomes" id="UP000678895">
    <property type="component" value="Unassembled WGS sequence"/>
</dbReference>
<keyword evidence="3" id="KW-1185">Reference proteome</keyword>
<dbReference type="EMBL" id="BORS01000005">
    <property type="protein sequence ID" value="GIO42033.1"/>
    <property type="molecule type" value="Genomic_DNA"/>
</dbReference>
<proteinExistence type="predicted"/>
<organism evidence="2 3">
    <name type="scientific">Paenibacillus apis</name>
    <dbReference type="NCBI Taxonomy" id="1792174"/>
    <lineage>
        <taxon>Bacteria</taxon>
        <taxon>Bacillati</taxon>
        <taxon>Bacillota</taxon>
        <taxon>Bacilli</taxon>
        <taxon>Bacillales</taxon>
        <taxon>Paenibacillaceae</taxon>
        <taxon>Paenibacillus</taxon>
    </lineage>
</organism>
<keyword evidence="1" id="KW-1133">Transmembrane helix</keyword>
<comment type="caution">
    <text evidence="2">The sequence shown here is derived from an EMBL/GenBank/DDBJ whole genome shotgun (WGS) entry which is preliminary data.</text>
</comment>
<accession>A0A919Y464</accession>
<feature type="transmembrane region" description="Helical" evidence="1">
    <location>
        <begin position="20"/>
        <end position="37"/>
    </location>
</feature>
<keyword evidence="1" id="KW-0472">Membrane</keyword>